<evidence type="ECO:0000313" key="2">
    <source>
        <dbReference type="EMBL" id="KKR79273.1"/>
    </source>
</evidence>
<evidence type="ECO:0008006" key="4">
    <source>
        <dbReference type="Google" id="ProtNLM"/>
    </source>
</evidence>
<evidence type="ECO:0000313" key="3">
    <source>
        <dbReference type="Proteomes" id="UP000034749"/>
    </source>
</evidence>
<keyword evidence="1" id="KW-1133">Transmembrane helix</keyword>
<reference evidence="2 3" key="1">
    <citation type="journal article" date="2015" name="Nature">
        <title>rRNA introns, odd ribosomes, and small enigmatic genomes across a large radiation of phyla.</title>
        <authorList>
            <person name="Brown C.T."/>
            <person name="Hug L.A."/>
            <person name="Thomas B.C."/>
            <person name="Sharon I."/>
            <person name="Castelle C.J."/>
            <person name="Singh A."/>
            <person name="Wilkins M.J."/>
            <person name="Williams K.H."/>
            <person name="Banfield J.F."/>
        </authorList>
    </citation>
    <scope>NUCLEOTIDE SEQUENCE [LARGE SCALE GENOMIC DNA]</scope>
</reference>
<comment type="caution">
    <text evidence="2">The sequence shown here is derived from an EMBL/GenBank/DDBJ whole genome shotgun (WGS) entry which is preliminary data.</text>
</comment>
<protein>
    <recommendedName>
        <fullName evidence="4">Type 4 fimbrial biogenesis protein PilX N-terminal domain-containing protein</fullName>
    </recommendedName>
</protein>
<organism evidence="2 3">
    <name type="scientific">Candidatus Nomurabacteria bacterium GW2011_GWA2_40_9</name>
    <dbReference type="NCBI Taxonomy" id="1618734"/>
    <lineage>
        <taxon>Bacteria</taxon>
        <taxon>Candidatus Nomuraibacteriota</taxon>
    </lineage>
</organism>
<gene>
    <name evidence="2" type="ORF">UU24_C0013G0005</name>
</gene>
<feature type="transmembrane region" description="Helical" evidence="1">
    <location>
        <begin position="21"/>
        <end position="46"/>
    </location>
</feature>
<keyword evidence="1" id="KW-0812">Transmembrane</keyword>
<accession>A0A0G0TQK6</accession>
<name>A0A0G0TQK6_9BACT</name>
<dbReference type="Proteomes" id="UP000034749">
    <property type="component" value="Unassembled WGS sequence"/>
</dbReference>
<dbReference type="AlphaFoldDB" id="A0A0G0TQK6"/>
<proteinExistence type="predicted"/>
<sequence>MQNFIKNKKENRGLAQYEAKSFHSGFVILFAVVLSSIILAVALGVANITLKEINFSTSAKNTNDAFFAADTGAECALYFDLAGTETAFGIPMSNPSVTNCAGTPVDLNNGAGTPVGPPWIFYLYPLGTGGRACAVISVSRDTSAPPITTIISKGYNTGGDTSTDCTSTNPNRVERQIELTY</sequence>
<dbReference type="EMBL" id="LBZW01000013">
    <property type="protein sequence ID" value="KKR79273.1"/>
    <property type="molecule type" value="Genomic_DNA"/>
</dbReference>
<keyword evidence="1" id="KW-0472">Membrane</keyword>
<evidence type="ECO:0000256" key="1">
    <source>
        <dbReference type="SAM" id="Phobius"/>
    </source>
</evidence>